<evidence type="ECO:0000313" key="2">
    <source>
        <dbReference type="Proteomes" id="UP000550508"/>
    </source>
</evidence>
<dbReference type="EMBL" id="JABUMX010000002">
    <property type="protein sequence ID" value="NTS31388.1"/>
    <property type="molecule type" value="Genomic_DNA"/>
</dbReference>
<dbReference type="AlphaFoldDB" id="A0A849VNB2"/>
<dbReference type="Proteomes" id="UP000550508">
    <property type="component" value="Unassembled WGS sequence"/>
</dbReference>
<proteinExistence type="predicted"/>
<comment type="caution">
    <text evidence="1">The sequence shown here is derived from an EMBL/GenBank/DDBJ whole genome shotgun (WGS) entry which is preliminary data.</text>
</comment>
<organism evidence="1 2">
    <name type="scientific">Phyllobacterium pellucidum</name>
    <dbReference type="NCBI Taxonomy" id="2740464"/>
    <lineage>
        <taxon>Bacteria</taxon>
        <taxon>Pseudomonadati</taxon>
        <taxon>Pseudomonadota</taxon>
        <taxon>Alphaproteobacteria</taxon>
        <taxon>Hyphomicrobiales</taxon>
        <taxon>Phyllobacteriaceae</taxon>
        <taxon>Phyllobacterium</taxon>
    </lineage>
</organism>
<dbReference type="RefSeq" id="WP_174208014.1">
    <property type="nucleotide sequence ID" value="NZ_JABUMX010000002.1"/>
</dbReference>
<gene>
    <name evidence="1" type="ORF">HQ945_08995</name>
</gene>
<evidence type="ECO:0000313" key="1">
    <source>
        <dbReference type="EMBL" id="NTS31388.1"/>
    </source>
</evidence>
<name>A0A849VNB2_9HYPH</name>
<sequence>MIIDPDFQDGSETIVTVPMTLNQAEQLQGELSDLACWARGYNAALGNDDYDRRPMGTEGVTALNIALKRAIRKATEGKMK</sequence>
<reference evidence="1 2" key="1">
    <citation type="submission" date="2020-05" db="EMBL/GenBank/DDBJ databases">
        <authorList>
            <person name="Kim M.K."/>
        </authorList>
    </citation>
    <scope>NUCLEOTIDE SEQUENCE [LARGE SCALE GENOMIC DNA]</scope>
    <source>
        <strain evidence="1 2">BT25</strain>
    </source>
</reference>
<keyword evidence="2" id="KW-1185">Reference proteome</keyword>
<accession>A0A849VNB2</accession>
<protein>
    <submittedName>
        <fullName evidence="1">Uncharacterized protein</fullName>
    </submittedName>
</protein>